<dbReference type="InterPro" id="IPR002994">
    <property type="entry name" value="Surf1/Shy1"/>
</dbReference>
<keyword evidence="3" id="KW-1133">Transmembrane helix</keyword>
<dbReference type="PANTHER" id="PTHR23427">
    <property type="entry name" value="SURFEIT LOCUS PROTEIN"/>
    <property type="match status" value="1"/>
</dbReference>
<dbReference type="AlphaFoldDB" id="A0AAD3DD18"/>
<evidence type="ECO:0000313" key="8">
    <source>
        <dbReference type="Proteomes" id="UP001054902"/>
    </source>
</evidence>
<evidence type="ECO:0000313" key="7">
    <source>
        <dbReference type="EMBL" id="GFH62153.1"/>
    </source>
</evidence>
<comment type="caution">
    <text evidence="7">The sequence shown here is derived from an EMBL/GenBank/DDBJ whole genome shotgun (WGS) entry which is preliminary data.</text>
</comment>
<keyword evidence="5" id="KW-0496">Mitochondrion</keyword>
<protein>
    <recommendedName>
        <fullName evidence="5">SURF1-like protein</fullName>
    </recommendedName>
</protein>
<evidence type="ECO:0000256" key="2">
    <source>
        <dbReference type="ARBA" id="ARBA00022692"/>
    </source>
</evidence>
<name>A0AAD3DD18_9STRA</name>
<proteinExistence type="inferred from homology"/>
<evidence type="ECO:0000256" key="1">
    <source>
        <dbReference type="ARBA" id="ARBA00004370"/>
    </source>
</evidence>
<dbReference type="EMBL" id="BLLK01000079">
    <property type="protein sequence ID" value="GFH62153.1"/>
    <property type="molecule type" value="Genomic_DNA"/>
</dbReference>
<dbReference type="CDD" id="cd06662">
    <property type="entry name" value="SURF1"/>
    <property type="match status" value="1"/>
</dbReference>
<organism evidence="7 8">
    <name type="scientific">Chaetoceros tenuissimus</name>
    <dbReference type="NCBI Taxonomy" id="426638"/>
    <lineage>
        <taxon>Eukaryota</taxon>
        <taxon>Sar</taxon>
        <taxon>Stramenopiles</taxon>
        <taxon>Ochrophyta</taxon>
        <taxon>Bacillariophyta</taxon>
        <taxon>Coscinodiscophyceae</taxon>
        <taxon>Chaetocerotophycidae</taxon>
        <taxon>Chaetocerotales</taxon>
        <taxon>Chaetocerotaceae</taxon>
        <taxon>Chaetoceros</taxon>
    </lineage>
</organism>
<keyword evidence="6" id="KW-0732">Signal</keyword>
<dbReference type="Pfam" id="PF02104">
    <property type="entry name" value="SURF1"/>
    <property type="match status" value="1"/>
</dbReference>
<evidence type="ECO:0000256" key="5">
    <source>
        <dbReference type="RuleBase" id="RU363076"/>
    </source>
</evidence>
<keyword evidence="4" id="KW-0472">Membrane</keyword>
<feature type="chain" id="PRO_5042129352" description="SURF1-like protein" evidence="6">
    <location>
        <begin position="25"/>
        <end position="279"/>
    </location>
</feature>
<reference evidence="7 8" key="1">
    <citation type="journal article" date="2021" name="Sci. Rep.">
        <title>The genome of the diatom Chaetoceros tenuissimus carries an ancient integrated fragment of an extant virus.</title>
        <authorList>
            <person name="Hongo Y."/>
            <person name="Kimura K."/>
            <person name="Takaki Y."/>
            <person name="Yoshida Y."/>
            <person name="Baba S."/>
            <person name="Kobayashi G."/>
            <person name="Nagasaki K."/>
            <person name="Hano T."/>
            <person name="Tomaru Y."/>
        </authorList>
    </citation>
    <scope>NUCLEOTIDE SEQUENCE [LARGE SCALE GENOMIC DNA]</scope>
    <source>
        <strain evidence="7 8">NIES-3715</strain>
    </source>
</reference>
<dbReference type="GO" id="GO:0005743">
    <property type="term" value="C:mitochondrial inner membrane"/>
    <property type="evidence" value="ECO:0007669"/>
    <property type="project" value="UniProtKB-SubCell"/>
</dbReference>
<dbReference type="InterPro" id="IPR045214">
    <property type="entry name" value="Surf1/Surf4"/>
</dbReference>
<comment type="subcellular location">
    <subcellularLocation>
        <location evidence="1">Membrane</location>
    </subcellularLocation>
    <subcellularLocation>
        <location evidence="5">Mitochondrion inner membrane</location>
        <topology evidence="5">Multi-pass membrane protein</topology>
    </subcellularLocation>
</comment>
<keyword evidence="5" id="KW-0999">Mitochondrion inner membrane</keyword>
<evidence type="ECO:0000256" key="6">
    <source>
        <dbReference type="SAM" id="SignalP"/>
    </source>
</evidence>
<keyword evidence="2" id="KW-0812">Transmembrane</keyword>
<sequence length="279" mass="30506">MAATTGLSKGGTLFFSSLCASTFGLGCWQATRYFEKIEQVEQREKELAQEPVELEAGATCSKGEYASDKDQIQNDGADEVDRGHRPILVNGKFRHENEILVGPRGPPLGALSSVGPNSGRSGGGMASSPQGFYCLTPLERDNGKGTVIVNRGWIPRSYIKENVAWSRPTGNVSIVGVTSKTEQPRFMSPPHNAKEPRQLLWFDRKEIEHRTNTNGQKPLLLTETIGKSENNEGPPFKPTKESVGEFKVTPTTHAGYAVTWFGLSTAGIVMTRKLITRGR</sequence>
<gene>
    <name evidence="7" type="ORF">CTEN210_18629</name>
</gene>
<dbReference type="PROSITE" id="PS50895">
    <property type="entry name" value="SURF1"/>
    <property type="match status" value="1"/>
</dbReference>
<feature type="signal peptide" evidence="6">
    <location>
        <begin position="1"/>
        <end position="24"/>
    </location>
</feature>
<keyword evidence="8" id="KW-1185">Reference proteome</keyword>
<accession>A0AAD3DD18</accession>
<dbReference type="Proteomes" id="UP001054902">
    <property type="component" value="Unassembled WGS sequence"/>
</dbReference>
<dbReference type="PANTHER" id="PTHR23427:SF2">
    <property type="entry name" value="SURFEIT LOCUS PROTEIN 1"/>
    <property type="match status" value="1"/>
</dbReference>
<comment type="similarity">
    <text evidence="5">Belongs to the SURF1 family.</text>
</comment>
<evidence type="ECO:0000256" key="4">
    <source>
        <dbReference type="ARBA" id="ARBA00023136"/>
    </source>
</evidence>
<evidence type="ECO:0000256" key="3">
    <source>
        <dbReference type="ARBA" id="ARBA00022989"/>
    </source>
</evidence>
<comment type="function">
    <text evidence="5">Probably involved in the biogenesis of the COX complex.</text>
</comment>